<dbReference type="GeneID" id="6779499"/>
<dbReference type="Proteomes" id="UP000001862">
    <property type="component" value="Segment"/>
</dbReference>
<dbReference type="EMBL" id="EU876853">
    <property type="protein sequence ID" value="ACG60357.1"/>
    <property type="molecule type" value="Genomic_DNA"/>
</dbReference>
<organism evidence="1 2">
    <name type="scientific">Iodobacter phage PhiPLPE</name>
    <dbReference type="NCBI Taxonomy" id="551895"/>
    <lineage>
        <taxon>Viruses</taxon>
        <taxon>Duplodnaviria</taxon>
        <taxon>Heunggongvirae</taxon>
        <taxon>Uroviricota</taxon>
        <taxon>Caudoviricetes</taxon>
        <taxon>Iodovirus</taxon>
        <taxon>Iodovirus PLPE</taxon>
    </lineage>
</organism>
<accession>B5AX54</accession>
<evidence type="ECO:0000313" key="2">
    <source>
        <dbReference type="Proteomes" id="UP000001862"/>
    </source>
</evidence>
<dbReference type="RefSeq" id="YP_002128469.1">
    <property type="nucleotide sequence ID" value="NC_011142.1"/>
</dbReference>
<keyword evidence="2" id="KW-1185">Reference proteome</keyword>
<reference evidence="2" key="1">
    <citation type="journal article" date="2009" name="Environ. Microbiol. Rep.">
        <title>Isolation and genomic characterization of the first phage infecting Iodobacteria: ?PLPE, a myovirus having a novel set of features.</title>
        <authorList>
            <person name="Leblanc C."/>
            <person name="Caumont-Sarcos A."/>
            <person name="Comeau A.M."/>
            <person name="Krisch H.M."/>
        </authorList>
    </citation>
    <scope>NUCLEOTIDE SEQUENCE [LARGE SCALE GENOMIC DNA]</scope>
</reference>
<sequence length="451" mass="48628">MLVEKVLKDNGLGDNGYVPFDLTITPFDTQLKIQAGAISETFTPLVPSSLESDGISLKLMNGTKGFGSIAKGDLRTLLNIENTNNTSDADKPLSIAATTALNNKHDKITATNKLAIPLVDGLDAAIALMATKADLQAATANQSLGIKYEWASPAAQTAQTGMIEGEQGVLVGAAGARDVYTYKGGVWSKTYTLSASHNHDDRYYQKTESDAALLLKQNKTDSLPMAQVTGLATAIDALATKAMVQTNVPPSAVFTDKNWDGADKANQRLQNLENAISASTEFTGVVFPGNVSGNTGTGSLRNAVPLDDLLSMIIDPQLDSFYLISNGPQIDSATGKPAEFKIRSYMTSRWEDPRHNTTLSTGRKCDLKANGVDHGGICGFLYSQGEWKDPRDMMAWHAQIVLQVQMNGRIHYRRYEVDGTVIRLGSGKANPDRMLIHSVTHKTSFDLNGNQ</sequence>
<protein>
    <submittedName>
        <fullName evidence="1">Gp35 virion protein</fullName>
    </submittedName>
</protein>
<gene>
    <name evidence="1" type="ORF">phiPLPE_35</name>
</gene>
<evidence type="ECO:0000313" key="1">
    <source>
        <dbReference type="EMBL" id="ACG60357.1"/>
    </source>
</evidence>
<name>B5AX54_9CAUD</name>
<dbReference type="KEGG" id="vg:6779499"/>
<proteinExistence type="predicted"/>